<dbReference type="AlphaFoldDB" id="A0AA38WVY8"/>
<dbReference type="GO" id="GO:0005886">
    <property type="term" value="C:plasma membrane"/>
    <property type="evidence" value="ECO:0007669"/>
    <property type="project" value="TreeGrafter"/>
</dbReference>
<proteinExistence type="predicted"/>
<evidence type="ECO:0000256" key="1">
    <source>
        <dbReference type="ARBA" id="ARBA00022448"/>
    </source>
</evidence>
<dbReference type="InterPro" id="IPR051410">
    <property type="entry name" value="Ferric/Cupric_Reductase"/>
</dbReference>
<protein>
    <recommendedName>
        <fullName evidence="4">Ferric reductase NAD binding domain-containing protein</fullName>
    </recommendedName>
</protein>
<name>A0AA38WVY8_9EURO</name>
<feature type="non-terminal residue" evidence="5">
    <location>
        <position position="1"/>
    </location>
</feature>
<dbReference type="Pfam" id="PF08030">
    <property type="entry name" value="NAD_binding_6"/>
    <property type="match status" value="1"/>
</dbReference>
<accession>A0AA38WVY8</accession>
<dbReference type="GO" id="GO:0015677">
    <property type="term" value="P:copper ion import"/>
    <property type="evidence" value="ECO:0007669"/>
    <property type="project" value="TreeGrafter"/>
</dbReference>
<keyword evidence="3" id="KW-0812">Transmembrane</keyword>
<dbReference type="GO" id="GO:0000293">
    <property type="term" value="F:ferric-chelate reductase activity"/>
    <property type="evidence" value="ECO:0007669"/>
    <property type="project" value="TreeGrafter"/>
</dbReference>
<dbReference type="Gene3D" id="3.40.50.80">
    <property type="entry name" value="Nucleotide-binding domain of ferredoxin-NADP reductase (FNR) module"/>
    <property type="match status" value="1"/>
</dbReference>
<evidence type="ECO:0000313" key="6">
    <source>
        <dbReference type="Proteomes" id="UP001172673"/>
    </source>
</evidence>
<keyword evidence="6" id="KW-1185">Reference proteome</keyword>
<dbReference type="EMBL" id="JAPDRK010000032">
    <property type="protein sequence ID" value="KAJ9601886.1"/>
    <property type="molecule type" value="Genomic_DNA"/>
</dbReference>
<feature type="domain" description="Ferric reductase NAD binding" evidence="4">
    <location>
        <begin position="67"/>
        <end position="128"/>
    </location>
</feature>
<keyword evidence="3" id="KW-0472">Membrane</keyword>
<dbReference type="PANTHER" id="PTHR32361:SF9">
    <property type="entry name" value="FERRIC REDUCTASE TRANSMEMBRANE COMPONENT 3-RELATED"/>
    <property type="match status" value="1"/>
</dbReference>
<evidence type="ECO:0000259" key="4">
    <source>
        <dbReference type="Pfam" id="PF08030"/>
    </source>
</evidence>
<keyword evidence="2" id="KW-0560">Oxidoreductase</keyword>
<organism evidence="5 6">
    <name type="scientific">Cladophialophora chaetospira</name>
    <dbReference type="NCBI Taxonomy" id="386627"/>
    <lineage>
        <taxon>Eukaryota</taxon>
        <taxon>Fungi</taxon>
        <taxon>Dikarya</taxon>
        <taxon>Ascomycota</taxon>
        <taxon>Pezizomycotina</taxon>
        <taxon>Eurotiomycetes</taxon>
        <taxon>Chaetothyriomycetidae</taxon>
        <taxon>Chaetothyriales</taxon>
        <taxon>Herpotrichiellaceae</taxon>
        <taxon>Cladophialophora</taxon>
    </lineage>
</organism>
<dbReference type="CDD" id="cd06186">
    <property type="entry name" value="NOX_Duox_like_FAD_NADP"/>
    <property type="match status" value="1"/>
</dbReference>
<dbReference type="PANTHER" id="PTHR32361">
    <property type="entry name" value="FERRIC/CUPRIC REDUCTASE TRANSMEMBRANE COMPONENT"/>
    <property type="match status" value="1"/>
</dbReference>
<dbReference type="SUPFAM" id="SSF52343">
    <property type="entry name" value="Ferredoxin reductase-like, C-terminal NADP-linked domain"/>
    <property type="match status" value="1"/>
</dbReference>
<sequence>MEIPGTFQNHPFYVAWWYKNDQGEDVAVCVVEKRRGLTKRLSLVDQKVKKRVLVDGPYGQNLKLHRFNSILLFATGTGVAGLISIIAEIFKNPDRAPVDLRQVALFWEVDHIRHIAWISDFSEELLRKDVNK</sequence>
<keyword evidence="3" id="KW-1133">Transmembrane helix</keyword>
<reference evidence="5" key="1">
    <citation type="submission" date="2022-10" db="EMBL/GenBank/DDBJ databases">
        <title>Culturing micro-colonial fungi from biological soil crusts in the Mojave desert and describing Neophaeococcomyces mojavensis, and introducing the new genera and species Taxawa tesnikishii.</title>
        <authorList>
            <person name="Kurbessoian T."/>
            <person name="Stajich J.E."/>
        </authorList>
    </citation>
    <scope>NUCLEOTIDE SEQUENCE</scope>
    <source>
        <strain evidence="5">TK_41</strain>
    </source>
</reference>
<gene>
    <name evidence="5" type="ORF">H2200_013601</name>
</gene>
<evidence type="ECO:0000256" key="2">
    <source>
        <dbReference type="ARBA" id="ARBA00023002"/>
    </source>
</evidence>
<evidence type="ECO:0000313" key="5">
    <source>
        <dbReference type="EMBL" id="KAJ9601886.1"/>
    </source>
</evidence>
<keyword evidence="1" id="KW-0813">Transport</keyword>
<dbReference type="GO" id="GO:0006826">
    <property type="term" value="P:iron ion transport"/>
    <property type="evidence" value="ECO:0007669"/>
    <property type="project" value="TreeGrafter"/>
</dbReference>
<dbReference type="Proteomes" id="UP001172673">
    <property type="component" value="Unassembled WGS sequence"/>
</dbReference>
<dbReference type="InterPro" id="IPR039261">
    <property type="entry name" value="FNR_nucleotide-bd"/>
</dbReference>
<dbReference type="InterPro" id="IPR013121">
    <property type="entry name" value="Fe_red_NAD-bd_6"/>
</dbReference>
<dbReference type="GO" id="GO:0006879">
    <property type="term" value="P:intracellular iron ion homeostasis"/>
    <property type="evidence" value="ECO:0007669"/>
    <property type="project" value="TreeGrafter"/>
</dbReference>
<comment type="caution">
    <text evidence="5">The sequence shown here is derived from an EMBL/GenBank/DDBJ whole genome shotgun (WGS) entry which is preliminary data.</text>
</comment>
<feature type="transmembrane region" description="Helical" evidence="3">
    <location>
        <begin position="70"/>
        <end position="90"/>
    </location>
</feature>
<evidence type="ECO:0000256" key="3">
    <source>
        <dbReference type="SAM" id="Phobius"/>
    </source>
</evidence>